<dbReference type="Proteomes" id="UP000680865">
    <property type="component" value="Unassembled WGS sequence"/>
</dbReference>
<keyword evidence="3" id="KW-1185">Reference proteome</keyword>
<proteinExistence type="predicted"/>
<evidence type="ECO:0000256" key="1">
    <source>
        <dbReference type="SAM" id="MobiDB-lite"/>
    </source>
</evidence>
<accession>A0A919SXZ8</accession>
<gene>
    <name evidence="2" type="ORF">Aco04nite_72970</name>
</gene>
<dbReference type="EMBL" id="BOQP01000044">
    <property type="protein sequence ID" value="GIM80835.1"/>
    <property type="molecule type" value="Genomic_DNA"/>
</dbReference>
<reference evidence="2" key="1">
    <citation type="submission" date="2021-03" db="EMBL/GenBank/DDBJ databases">
        <title>Whole genome shotgun sequence of Actinoplanes consettensis NBRC 14913.</title>
        <authorList>
            <person name="Komaki H."/>
            <person name="Tamura T."/>
        </authorList>
    </citation>
    <scope>NUCLEOTIDE SEQUENCE</scope>
    <source>
        <strain evidence="2">NBRC 14913</strain>
    </source>
</reference>
<feature type="region of interest" description="Disordered" evidence="1">
    <location>
        <begin position="100"/>
        <end position="124"/>
    </location>
</feature>
<sequence>MWRLYAYEPDTGRYSCVTKESCASSSRGPAHTAFRLGNGSNPAAPRNSMKYLRPCFLAVVLTLHLSSFEAELSDAATAPSSTGQRRLARHADRYFMELRGSDEGSEFPGPTTATATTRTSGHSKACRLREAPAAVDLAAVALDDARHGRR</sequence>
<dbReference type="AlphaFoldDB" id="A0A919SXZ8"/>
<organism evidence="2 3">
    <name type="scientific">Winogradskya consettensis</name>
    <dbReference type="NCBI Taxonomy" id="113560"/>
    <lineage>
        <taxon>Bacteria</taxon>
        <taxon>Bacillati</taxon>
        <taxon>Actinomycetota</taxon>
        <taxon>Actinomycetes</taxon>
        <taxon>Micromonosporales</taxon>
        <taxon>Micromonosporaceae</taxon>
        <taxon>Winogradskya</taxon>
    </lineage>
</organism>
<protein>
    <submittedName>
        <fullName evidence="2">Uncharacterized protein</fullName>
    </submittedName>
</protein>
<name>A0A919SXZ8_9ACTN</name>
<evidence type="ECO:0000313" key="3">
    <source>
        <dbReference type="Proteomes" id="UP000680865"/>
    </source>
</evidence>
<evidence type="ECO:0000313" key="2">
    <source>
        <dbReference type="EMBL" id="GIM80835.1"/>
    </source>
</evidence>
<comment type="caution">
    <text evidence="2">The sequence shown here is derived from an EMBL/GenBank/DDBJ whole genome shotgun (WGS) entry which is preliminary data.</text>
</comment>